<dbReference type="EnsemblPlants" id="LPERR04G08620.1">
    <property type="protein sequence ID" value="LPERR04G08620.1"/>
    <property type="gene ID" value="LPERR04G08620"/>
</dbReference>
<dbReference type="HOGENOM" id="CLU_2852910_0_0_1"/>
<proteinExistence type="predicted"/>
<protein>
    <submittedName>
        <fullName evidence="2">Uncharacterized protein</fullName>
    </submittedName>
</protein>
<sequence>MPDWILAYDRAVVPLVRRLAKGITMLQRIGAGMVTHRLHSPARAWKNKKGKKGERKEIPTCRTHS</sequence>
<feature type="compositionally biased region" description="Basic residues" evidence="1">
    <location>
        <begin position="40"/>
        <end position="53"/>
    </location>
</feature>
<evidence type="ECO:0000313" key="3">
    <source>
        <dbReference type="Proteomes" id="UP000032180"/>
    </source>
</evidence>
<reference evidence="2" key="3">
    <citation type="submission" date="2015-04" db="UniProtKB">
        <authorList>
            <consortium name="EnsemblPlants"/>
        </authorList>
    </citation>
    <scope>IDENTIFICATION</scope>
</reference>
<dbReference type="Gramene" id="LPERR04G08620.1">
    <property type="protein sequence ID" value="LPERR04G08620.1"/>
    <property type="gene ID" value="LPERR04G08620"/>
</dbReference>
<evidence type="ECO:0000256" key="1">
    <source>
        <dbReference type="SAM" id="MobiDB-lite"/>
    </source>
</evidence>
<reference evidence="2 3" key="1">
    <citation type="submission" date="2012-08" db="EMBL/GenBank/DDBJ databases">
        <title>Oryza genome evolution.</title>
        <authorList>
            <person name="Wing R.A."/>
        </authorList>
    </citation>
    <scope>NUCLEOTIDE SEQUENCE</scope>
</reference>
<accession>A0A0D9W4N5</accession>
<evidence type="ECO:0000313" key="2">
    <source>
        <dbReference type="EnsemblPlants" id="LPERR04G08620.1"/>
    </source>
</evidence>
<keyword evidence="3" id="KW-1185">Reference proteome</keyword>
<feature type="region of interest" description="Disordered" evidence="1">
    <location>
        <begin position="40"/>
        <end position="65"/>
    </location>
</feature>
<dbReference type="Proteomes" id="UP000032180">
    <property type="component" value="Chromosome 4"/>
</dbReference>
<reference evidence="3" key="2">
    <citation type="submission" date="2013-12" db="EMBL/GenBank/DDBJ databases">
        <authorList>
            <person name="Yu Y."/>
            <person name="Lee S."/>
            <person name="de Baynast K."/>
            <person name="Wissotski M."/>
            <person name="Liu L."/>
            <person name="Talag J."/>
            <person name="Goicoechea J."/>
            <person name="Angelova A."/>
            <person name="Jetty R."/>
            <person name="Kudrna D."/>
            <person name="Golser W."/>
            <person name="Rivera L."/>
            <person name="Zhang J."/>
            <person name="Wing R."/>
        </authorList>
    </citation>
    <scope>NUCLEOTIDE SEQUENCE</scope>
</reference>
<name>A0A0D9W4N5_9ORYZ</name>
<dbReference type="AlphaFoldDB" id="A0A0D9W4N5"/>
<organism evidence="2 3">
    <name type="scientific">Leersia perrieri</name>
    <dbReference type="NCBI Taxonomy" id="77586"/>
    <lineage>
        <taxon>Eukaryota</taxon>
        <taxon>Viridiplantae</taxon>
        <taxon>Streptophyta</taxon>
        <taxon>Embryophyta</taxon>
        <taxon>Tracheophyta</taxon>
        <taxon>Spermatophyta</taxon>
        <taxon>Magnoliopsida</taxon>
        <taxon>Liliopsida</taxon>
        <taxon>Poales</taxon>
        <taxon>Poaceae</taxon>
        <taxon>BOP clade</taxon>
        <taxon>Oryzoideae</taxon>
        <taxon>Oryzeae</taxon>
        <taxon>Oryzinae</taxon>
        <taxon>Leersia</taxon>
    </lineage>
</organism>